<keyword evidence="1" id="KW-0812">Transmembrane</keyword>
<evidence type="ECO:0000256" key="1">
    <source>
        <dbReference type="SAM" id="Phobius"/>
    </source>
</evidence>
<protein>
    <submittedName>
        <fullName evidence="2">Uncharacterized protein</fullName>
    </submittedName>
</protein>
<name>A0A5B7ZP46_9GAMM</name>
<evidence type="ECO:0000313" key="3">
    <source>
        <dbReference type="Proteomes" id="UP000308149"/>
    </source>
</evidence>
<dbReference type="Proteomes" id="UP000308149">
    <property type="component" value="Chromosome"/>
</dbReference>
<keyword evidence="1" id="KW-0472">Membrane</keyword>
<organism evidence="2 3">
    <name type="scientific">Thermomonas aquatica</name>
    <dbReference type="NCBI Taxonomy" id="2202149"/>
    <lineage>
        <taxon>Bacteria</taxon>
        <taxon>Pseudomonadati</taxon>
        <taxon>Pseudomonadota</taxon>
        <taxon>Gammaproteobacteria</taxon>
        <taxon>Lysobacterales</taxon>
        <taxon>Lysobacteraceae</taxon>
        <taxon>Thermomonas</taxon>
    </lineage>
</organism>
<feature type="transmembrane region" description="Helical" evidence="1">
    <location>
        <begin position="48"/>
        <end position="70"/>
    </location>
</feature>
<evidence type="ECO:0000313" key="2">
    <source>
        <dbReference type="EMBL" id="QDA56216.1"/>
    </source>
</evidence>
<sequence length="175" mass="19033">MPADDTAAIFESDLPLVRREFPWPMRAVVVAFGALIVGLPVWELGRGLWPLSIATPVFGIIIAGAASIGIRMIGAGLSGWSDTWSYPPGAIVVKRRAWGRETATRLTHTNVAKVEVRRWEDADHDERWQVVVLPRPTFSGMAAFAGPGGVFNAGNFGSQAYAERVRQALSRHLGL</sequence>
<keyword evidence="1" id="KW-1133">Transmembrane helix</keyword>
<feature type="transmembrane region" description="Helical" evidence="1">
    <location>
        <begin position="23"/>
        <end position="42"/>
    </location>
</feature>
<reference evidence="2 3" key="1">
    <citation type="submission" date="2019-06" db="EMBL/GenBank/DDBJ databases">
        <title>Thermomonas aquatica sp. nov., isolated from an industrial wastewater treatment plant.</title>
        <authorList>
            <person name="Jeon J.H."/>
            <person name="Park D.-S."/>
        </authorList>
    </citation>
    <scope>NUCLEOTIDE SEQUENCE [LARGE SCALE GENOMIC DNA]</scope>
    <source>
        <strain evidence="2 3">SY21</strain>
    </source>
</reference>
<keyword evidence="3" id="KW-1185">Reference proteome</keyword>
<gene>
    <name evidence="2" type="ORF">FHQ07_02220</name>
</gene>
<dbReference type="OrthoDB" id="5984584at2"/>
<dbReference type="RefSeq" id="WP_139715144.1">
    <property type="nucleotide sequence ID" value="NZ_CP040871.1"/>
</dbReference>
<dbReference type="KEGG" id="thes:FHQ07_02220"/>
<dbReference type="AlphaFoldDB" id="A0A5B7ZP46"/>
<proteinExistence type="predicted"/>
<dbReference type="EMBL" id="CP040871">
    <property type="protein sequence ID" value="QDA56216.1"/>
    <property type="molecule type" value="Genomic_DNA"/>
</dbReference>
<accession>A0A5B7ZP46</accession>